<dbReference type="PROSITE" id="PS00070">
    <property type="entry name" value="ALDEHYDE_DEHYDR_CYS"/>
    <property type="match status" value="1"/>
</dbReference>
<evidence type="ECO:0000256" key="3">
    <source>
        <dbReference type="PROSITE-ProRule" id="PRU10007"/>
    </source>
</evidence>
<dbReference type="InterPro" id="IPR015590">
    <property type="entry name" value="Aldehyde_DH_dom"/>
</dbReference>
<dbReference type="GO" id="GO:0005829">
    <property type="term" value="C:cytosol"/>
    <property type="evidence" value="ECO:0007669"/>
    <property type="project" value="TreeGrafter"/>
</dbReference>
<proteinExistence type="inferred from homology"/>
<reference evidence="6 7" key="1">
    <citation type="submission" date="2019-08" db="EMBL/GenBank/DDBJ databases">
        <authorList>
            <person name="Peeters C."/>
        </authorList>
    </citation>
    <scope>NUCLEOTIDE SEQUENCE [LARGE SCALE GENOMIC DNA]</scope>
    <source>
        <strain evidence="6 7">LMG 31013</strain>
    </source>
</reference>
<dbReference type="InterPro" id="IPR050740">
    <property type="entry name" value="Aldehyde_DH_Superfamily"/>
</dbReference>
<dbReference type="RefSeq" id="WP_150614206.1">
    <property type="nucleotide sequence ID" value="NZ_CABPRU010000010.1"/>
</dbReference>
<name>A0A5E4X472_9BURK</name>
<sequence length="482" mass="51306">MQLKDTSLFKTLAWVDGQWIAADSGKTLDVVDPATGDVLAKVPDLGADETTRAVAAAEVAQRPWAARTGKERAGILRRWFDLMVANADDLAYLMTREQGKPLAEARGEIAYAASFIEWFAEEAKRVDGDVLATPASDKRLVTLKQPVGVCAAITPWNFPAAMITRKVAPALAAGCAIVVKPSELTPLSAFALAELAHRAGIPGGVFQVVTGEARAVGGVLTSHPGVRKLSFTGSTGVGRLLMAQCAPTVKRMSLELGGNAPFIVFDDADLDAAVEGAIAAKYRNGGQTCVCANRFYIQDGIYDAFAEKFAKRVAELKVGNGLDDGVVIGPLIERKAIEKVVALVNDAKTHGAHVLVGGTAHALGGTYYTPTVIGDATSQMRMAREEIFGPVAPLFRFKHDADAVAFANDTEFGLAAYLYTRDIARAWRTAEALEYGMVGLNTGLISNEVAPFGGIKQSGVGREGSHYGIEEYLELKYLCLQV</sequence>
<dbReference type="InterPro" id="IPR016162">
    <property type="entry name" value="Ald_DH_N"/>
</dbReference>
<evidence type="ECO:0000313" key="7">
    <source>
        <dbReference type="Proteomes" id="UP000334380"/>
    </source>
</evidence>
<protein>
    <submittedName>
        <fullName evidence="6">Succinate-semialdehyde dehydrogenase</fullName>
        <ecNumber evidence="6">1.2.1.16</ecNumber>
    </submittedName>
</protein>
<organism evidence="6 7">
    <name type="scientific">Pandoraea terrigena</name>
    <dbReference type="NCBI Taxonomy" id="2508292"/>
    <lineage>
        <taxon>Bacteria</taxon>
        <taxon>Pseudomonadati</taxon>
        <taxon>Pseudomonadota</taxon>
        <taxon>Betaproteobacteria</taxon>
        <taxon>Burkholderiales</taxon>
        <taxon>Burkholderiaceae</taxon>
        <taxon>Pandoraea</taxon>
    </lineage>
</organism>
<accession>A0A5E4X472</accession>
<dbReference type="SUPFAM" id="SSF53720">
    <property type="entry name" value="ALDH-like"/>
    <property type="match status" value="1"/>
</dbReference>
<dbReference type="FunFam" id="3.40.309.10:FF:000004">
    <property type="entry name" value="Succinate-semialdehyde dehydrogenase I"/>
    <property type="match status" value="1"/>
</dbReference>
<keyword evidence="2 4" id="KW-0560">Oxidoreductase</keyword>
<dbReference type="NCBIfam" id="TIGR01780">
    <property type="entry name" value="SSADH"/>
    <property type="match status" value="1"/>
</dbReference>
<dbReference type="CDD" id="cd07103">
    <property type="entry name" value="ALDH_F5_SSADH_GabD"/>
    <property type="match status" value="1"/>
</dbReference>
<dbReference type="InterPro" id="IPR029510">
    <property type="entry name" value="Ald_DH_CS_GLU"/>
</dbReference>
<dbReference type="InterPro" id="IPR016163">
    <property type="entry name" value="Ald_DH_C"/>
</dbReference>
<evidence type="ECO:0000256" key="4">
    <source>
        <dbReference type="RuleBase" id="RU003345"/>
    </source>
</evidence>
<feature type="active site" evidence="3">
    <location>
        <position position="255"/>
    </location>
</feature>
<gene>
    <name evidence="6" type="primary">gabD_3</name>
    <name evidence="6" type="ORF">PTE31013_03675</name>
</gene>
<dbReference type="PANTHER" id="PTHR43353:SF5">
    <property type="entry name" value="SUCCINATE-SEMIALDEHYDE DEHYDROGENASE, MITOCHONDRIAL"/>
    <property type="match status" value="1"/>
</dbReference>
<comment type="similarity">
    <text evidence="1 4">Belongs to the aldehyde dehydrogenase family.</text>
</comment>
<dbReference type="PANTHER" id="PTHR43353">
    <property type="entry name" value="SUCCINATE-SEMIALDEHYDE DEHYDROGENASE, MITOCHONDRIAL"/>
    <property type="match status" value="1"/>
</dbReference>
<dbReference type="EMBL" id="CABPRU010000010">
    <property type="protein sequence ID" value="VVE31079.1"/>
    <property type="molecule type" value="Genomic_DNA"/>
</dbReference>
<dbReference type="OrthoDB" id="6187633at2"/>
<dbReference type="Gene3D" id="3.40.605.10">
    <property type="entry name" value="Aldehyde Dehydrogenase, Chain A, domain 1"/>
    <property type="match status" value="1"/>
</dbReference>
<dbReference type="FunFam" id="3.40.605.10:FF:000005">
    <property type="entry name" value="Succinate-semialdehyde dehydrogenase I"/>
    <property type="match status" value="1"/>
</dbReference>
<dbReference type="Pfam" id="PF00171">
    <property type="entry name" value="Aldedh"/>
    <property type="match status" value="1"/>
</dbReference>
<keyword evidence="7" id="KW-1185">Reference proteome</keyword>
<dbReference type="Proteomes" id="UP000334380">
    <property type="component" value="Unassembled WGS sequence"/>
</dbReference>
<evidence type="ECO:0000313" key="6">
    <source>
        <dbReference type="EMBL" id="VVE31079.1"/>
    </source>
</evidence>
<dbReference type="GO" id="GO:0009450">
    <property type="term" value="P:gamma-aminobutyric acid catabolic process"/>
    <property type="evidence" value="ECO:0007669"/>
    <property type="project" value="InterPro"/>
</dbReference>
<dbReference type="EC" id="1.2.1.16" evidence="6"/>
<evidence type="ECO:0000259" key="5">
    <source>
        <dbReference type="Pfam" id="PF00171"/>
    </source>
</evidence>
<evidence type="ECO:0000256" key="2">
    <source>
        <dbReference type="ARBA" id="ARBA00023002"/>
    </source>
</evidence>
<dbReference type="InterPro" id="IPR016161">
    <property type="entry name" value="Ald_DH/histidinol_DH"/>
</dbReference>
<dbReference type="InterPro" id="IPR010102">
    <property type="entry name" value="Succ_semiAld_DH"/>
</dbReference>
<dbReference type="InterPro" id="IPR016160">
    <property type="entry name" value="Ald_DH_CS_CYS"/>
</dbReference>
<dbReference type="PROSITE" id="PS00687">
    <property type="entry name" value="ALDEHYDE_DEHYDR_GLU"/>
    <property type="match status" value="1"/>
</dbReference>
<evidence type="ECO:0000256" key="1">
    <source>
        <dbReference type="ARBA" id="ARBA00009986"/>
    </source>
</evidence>
<feature type="domain" description="Aldehyde dehydrogenase" evidence="5">
    <location>
        <begin position="19"/>
        <end position="477"/>
    </location>
</feature>
<dbReference type="Gene3D" id="3.40.309.10">
    <property type="entry name" value="Aldehyde Dehydrogenase, Chain A, domain 2"/>
    <property type="match status" value="1"/>
</dbReference>
<dbReference type="AlphaFoldDB" id="A0A5E4X472"/>
<dbReference type="GO" id="GO:0004777">
    <property type="term" value="F:succinate-semialdehyde dehydrogenase (NAD+) activity"/>
    <property type="evidence" value="ECO:0007669"/>
    <property type="project" value="TreeGrafter"/>
</dbReference>